<keyword evidence="1" id="KW-0167">Capsid protein</keyword>
<gene>
    <name evidence="1" type="ORF">SAMN05216499_101123</name>
</gene>
<protein>
    <submittedName>
        <fullName evidence="1">Spore coat protein A</fullName>
    </submittedName>
</protein>
<reference evidence="1 2" key="1">
    <citation type="submission" date="2016-11" db="EMBL/GenBank/DDBJ databases">
        <authorList>
            <person name="Jaros S."/>
            <person name="Januszkiewicz K."/>
            <person name="Wedrychowicz H."/>
        </authorList>
    </citation>
    <scope>NUCLEOTIDE SEQUENCE [LARGE SCALE GENOMIC DNA]</scope>
    <source>
        <strain evidence="1 2">CGMCC 4.2025</strain>
    </source>
</reference>
<sequence length="40" mass="4404">MTAPGAVAPKSPNGYVRHCHSLEHEDDDLMRPWTIVEAGD</sequence>
<dbReference type="SUPFAM" id="SSF49503">
    <property type="entry name" value="Cupredoxins"/>
    <property type="match status" value="1"/>
</dbReference>
<dbReference type="InterPro" id="IPR008972">
    <property type="entry name" value="Cupredoxin"/>
</dbReference>
<dbReference type="Gene3D" id="2.60.40.420">
    <property type="entry name" value="Cupredoxins - blue copper proteins"/>
    <property type="match status" value="1"/>
</dbReference>
<accession>A0A1M6TQZ5</accession>
<evidence type="ECO:0000313" key="2">
    <source>
        <dbReference type="Proteomes" id="UP000184111"/>
    </source>
</evidence>
<dbReference type="Proteomes" id="UP000184111">
    <property type="component" value="Unassembled WGS sequence"/>
</dbReference>
<keyword evidence="2" id="KW-1185">Reference proteome</keyword>
<dbReference type="STRING" id="310782.SAMN05216499_101123"/>
<proteinExistence type="predicted"/>
<organism evidence="1 2">
    <name type="scientific">Actinacidiphila paucisporea</name>
    <dbReference type="NCBI Taxonomy" id="310782"/>
    <lineage>
        <taxon>Bacteria</taxon>
        <taxon>Bacillati</taxon>
        <taxon>Actinomycetota</taxon>
        <taxon>Actinomycetes</taxon>
        <taxon>Kitasatosporales</taxon>
        <taxon>Streptomycetaceae</taxon>
        <taxon>Actinacidiphila</taxon>
    </lineage>
</organism>
<evidence type="ECO:0000313" key="1">
    <source>
        <dbReference type="EMBL" id="SHK59319.1"/>
    </source>
</evidence>
<keyword evidence="1" id="KW-0946">Virion</keyword>
<name>A0A1M6TQZ5_9ACTN</name>
<dbReference type="AlphaFoldDB" id="A0A1M6TQZ5"/>
<dbReference type="EMBL" id="FRBI01000001">
    <property type="protein sequence ID" value="SHK59319.1"/>
    <property type="molecule type" value="Genomic_DNA"/>
</dbReference>